<dbReference type="Pfam" id="PF13517">
    <property type="entry name" value="FG-GAP_3"/>
    <property type="match status" value="2"/>
</dbReference>
<accession>A0ABQ3YCK8</accession>
<name>A0ABQ3YCK8_9ACTN</name>
<dbReference type="InterPro" id="IPR013517">
    <property type="entry name" value="FG-GAP"/>
</dbReference>
<keyword evidence="3" id="KW-1185">Reference proteome</keyword>
<evidence type="ECO:0000256" key="1">
    <source>
        <dbReference type="ARBA" id="ARBA00022729"/>
    </source>
</evidence>
<dbReference type="EMBL" id="BOMI01000127">
    <property type="protein sequence ID" value="GID77734.1"/>
    <property type="molecule type" value="Genomic_DNA"/>
</dbReference>
<dbReference type="InterPro" id="IPR028994">
    <property type="entry name" value="Integrin_alpha_N"/>
</dbReference>
<keyword evidence="1" id="KW-0732">Signal</keyword>
<evidence type="ECO:0008006" key="4">
    <source>
        <dbReference type="Google" id="ProtNLM"/>
    </source>
</evidence>
<dbReference type="PANTHER" id="PTHR44103:SF1">
    <property type="entry name" value="PROPROTEIN CONVERTASE P"/>
    <property type="match status" value="1"/>
</dbReference>
<reference evidence="2 3" key="1">
    <citation type="submission" date="2021-01" db="EMBL/GenBank/DDBJ databases">
        <title>Whole genome shotgun sequence of Actinoplanes deccanensis NBRC 13994.</title>
        <authorList>
            <person name="Komaki H."/>
            <person name="Tamura T."/>
        </authorList>
    </citation>
    <scope>NUCLEOTIDE SEQUENCE [LARGE SCALE GENOMIC DNA]</scope>
    <source>
        <strain evidence="2 3">NBRC 13994</strain>
    </source>
</reference>
<gene>
    <name evidence="2" type="ORF">Ade02nite_63750</name>
</gene>
<protein>
    <recommendedName>
        <fullName evidence="4">VCBS repeat-containing protein</fullName>
    </recommendedName>
</protein>
<comment type="caution">
    <text evidence="2">The sequence shown here is derived from an EMBL/GenBank/DDBJ whole genome shotgun (WGS) entry which is preliminary data.</text>
</comment>
<sequence length="318" mass="32993">MRTGKVVRVTQPATRDVADLVWNGNVGGKRAPSGQYRWALTVASGGTTTTVGTGTLSVGCGGSPSFHSYTCNGLPTLLGITNAATGAGTWLTAQTGKTGLTAAGSESLGAATAIVPFGDVTADYRNDLLVRRSDGSLRAYFNDGTLNFAGNRTVLIPGNFNRYNALVHVGDITGDGRSDLLARETTTGRLFRYNGNGNGGLASPAAYGGTYKTITRFVGPGDINGDGKADLLVFYGGTMYAWYGNGQGGFATSTPHYLGNNYANLTVIGAGDLNEDGKNDLILRNTAGVLGRKLGNGNGTFADYQTIGTGYQKYAGLY</sequence>
<organism evidence="2 3">
    <name type="scientific">Paractinoplanes deccanensis</name>
    <dbReference type="NCBI Taxonomy" id="113561"/>
    <lineage>
        <taxon>Bacteria</taxon>
        <taxon>Bacillati</taxon>
        <taxon>Actinomycetota</taxon>
        <taxon>Actinomycetes</taxon>
        <taxon>Micromonosporales</taxon>
        <taxon>Micromonosporaceae</taxon>
        <taxon>Paractinoplanes</taxon>
    </lineage>
</organism>
<evidence type="ECO:0000313" key="3">
    <source>
        <dbReference type="Proteomes" id="UP000609879"/>
    </source>
</evidence>
<dbReference type="Gene3D" id="2.130.10.130">
    <property type="entry name" value="Integrin alpha, N-terminal"/>
    <property type="match status" value="1"/>
</dbReference>
<dbReference type="PANTHER" id="PTHR44103">
    <property type="entry name" value="PROPROTEIN CONVERTASE P"/>
    <property type="match status" value="1"/>
</dbReference>
<dbReference type="Proteomes" id="UP000609879">
    <property type="component" value="Unassembled WGS sequence"/>
</dbReference>
<evidence type="ECO:0000313" key="2">
    <source>
        <dbReference type="EMBL" id="GID77734.1"/>
    </source>
</evidence>
<dbReference type="SUPFAM" id="SSF69318">
    <property type="entry name" value="Integrin alpha N-terminal domain"/>
    <property type="match status" value="1"/>
</dbReference>
<proteinExistence type="predicted"/>